<dbReference type="InterPro" id="IPR042086">
    <property type="entry name" value="MeTrfase_capping"/>
</dbReference>
<dbReference type="SUPFAM" id="SSF53335">
    <property type="entry name" value="S-adenosyl-L-methionine-dependent methyltransferases"/>
    <property type="match status" value="1"/>
</dbReference>
<comment type="caution">
    <text evidence="3">The sequence shown here is derived from an EMBL/GenBank/DDBJ whole genome shotgun (WGS) entry which is preliminary data.</text>
</comment>
<keyword evidence="1" id="KW-0479">Metal-binding</keyword>
<accession>A0A9D4UEM2</accession>
<keyword evidence="4" id="KW-1185">Reference proteome</keyword>
<dbReference type="OrthoDB" id="1254434at2759"/>
<dbReference type="EMBL" id="JABFUD020000018">
    <property type="protein sequence ID" value="KAI5066252.1"/>
    <property type="molecule type" value="Genomic_DNA"/>
</dbReference>
<dbReference type="GO" id="GO:0046872">
    <property type="term" value="F:metal ion binding"/>
    <property type="evidence" value="ECO:0007669"/>
    <property type="project" value="UniProtKB-KW"/>
</dbReference>
<reference evidence="3" key="1">
    <citation type="submission" date="2021-01" db="EMBL/GenBank/DDBJ databases">
        <title>Adiantum capillus-veneris genome.</title>
        <authorList>
            <person name="Fang Y."/>
            <person name="Liao Q."/>
        </authorList>
    </citation>
    <scope>NUCLEOTIDE SEQUENCE</scope>
    <source>
        <strain evidence="3">H3</strain>
        <tissue evidence="3">Leaf</tissue>
    </source>
</reference>
<dbReference type="InterPro" id="IPR005299">
    <property type="entry name" value="MeTrfase_7"/>
</dbReference>
<protein>
    <submittedName>
        <fullName evidence="3">Uncharacterized protein</fullName>
    </submittedName>
</protein>
<evidence type="ECO:0000256" key="1">
    <source>
        <dbReference type="ARBA" id="ARBA00022723"/>
    </source>
</evidence>
<evidence type="ECO:0000313" key="4">
    <source>
        <dbReference type="Proteomes" id="UP000886520"/>
    </source>
</evidence>
<dbReference type="Gene3D" id="1.10.1200.270">
    <property type="entry name" value="Methyltransferase, alpha-helical capping domain"/>
    <property type="match status" value="1"/>
</dbReference>
<dbReference type="GO" id="GO:0008168">
    <property type="term" value="F:methyltransferase activity"/>
    <property type="evidence" value="ECO:0007669"/>
    <property type="project" value="InterPro"/>
</dbReference>
<evidence type="ECO:0000256" key="2">
    <source>
        <dbReference type="ARBA" id="ARBA00022842"/>
    </source>
</evidence>
<keyword evidence="2" id="KW-0460">Magnesium</keyword>
<name>A0A9D4UEM2_ADICA</name>
<dbReference type="PANTHER" id="PTHR31009">
    <property type="entry name" value="S-ADENOSYL-L-METHIONINE:CARBOXYL METHYLTRANSFERASE FAMILY PROTEIN"/>
    <property type="match status" value="1"/>
</dbReference>
<gene>
    <name evidence="3" type="ORF">GOP47_0018876</name>
</gene>
<evidence type="ECO:0000313" key="3">
    <source>
        <dbReference type="EMBL" id="KAI5066252.1"/>
    </source>
</evidence>
<dbReference type="Proteomes" id="UP000886520">
    <property type="component" value="Chromosome 18"/>
</dbReference>
<dbReference type="AlphaFoldDB" id="A0A9D4UEM2"/>
<sequence>MSALGFPMLSGVEGASYAANSGPQNSVLLRCRPMIERAIAIQQARLLELKQLRSNTKKKAAAGSFHGVDQLIAEATAAAAADDDDDEKVFRIADMGSSSGPNCLANMQFMLEAIKKHELPSSYEREMQFFFCDLPSNDFNTLMQLQHADNPNMHPAGEGEDDGKGKGGGGHRCCFGAAVGGTVYGRLFPASSLHLVFSSCCLHWLSQTPKSISTSETMEWNPGKIWVDGPLANEATGRAYAHQWQQDLNVFFRCRNAEMVKGGMMILVIPCRDDSFPPHQMQKESCFRNLELAWQQLIQEGNLEQIDLDTFNIPKYLPTIQEIINAVRLVPNFRIQSLEVIEEAIGDNYWRQWSHDPNEWATRVNDFYKSAFWNVIERHVGITKCEAIFERFKLLLKTSLQNQSCWESYWAHPWSSYAALQVFKDI</sequence>
<dbReference type="Gene3D" id="3.40.50.150">
    <property type="entry name" value="Vaccinia Virus protein VP39"/>
    <property type="match status" value="1"/>
</dbReference>
<organism evidence="3 4">
    <name type="scientific">Adiantum capillus-veneris</name>
    <name type="common">Maidenhair fern</name>
    <dbReference type="NCBI Taxonomy" id="13818"/>
    <lineage>
        <taxon>Eukaryota</taxon>
        <taxon>Viridiplantae</taxon>
        <taxon>Streptophyta</taxon>
        <taxon>Embryophyta</taxon>
        <taxon>Tracheophyta</taxon>
        <taxon>Polypodiopsida</taxon>
        <taxon>Polypodiidae</taxon>
        <taxon>Polypodiales</taxon>
        <taxon>Pteridineae</taxon>
        <taxon>Pteridaceae</taxon>
        <taxon>Vittarioideae</taxon>
        <taxon>Adiantum</taxon>
    </lineage>
</organism>
<dbReference type="Pfam" id="PF03492">
    <property type="entry name" value="Methyltransf_7"/>
    <property type="match status" value="1"/>
</dbReference>
<proteinExistence type="predicted"/>
<dbReference type="InterPro" id="IPR029063">
    <property type="entry name" value="SAM-dependent_MTases_sf"/>
</dbReference>